<feature type="site" description="Transition state stabilizer" evidence="6">
    <location>
        <position position="497"/>
    </location>
</feature>
<proteinExistence type="inferred from homology"/>
<organism evidence="9 10">
    <name type="scientific">Mycolicibacterium arseniciresistens</name>
    <dbReference type="NCBI Taxonomy" id="3062257"/>
    <lineage>
        <taxon>Bacteria</taxon>
        <taxon>Bacillati</taxon>
        <taxon>Actinomycetota</taxon>
        <taxon>Actinomycetes</taxon>
        <taxon>Mycobacteriales</taxon>
        <taxon>Mycobacteriaceae</taxon>
        <taxon>Mycolicibacterium</taxon>
    </lineage>
</organism>
<dbReference type="InterPro" id="IPR017853">
    <property type="entry name" value="GH"/>
</dbReference>
<keyword evidence="4 6" id="KW-0119">Carbohydrate metabolism</keyword>
<dbReference type="SMART" id="SM00642">
    <property type="entry name" value="Aamy"/>
    <property type="match status" value="1"/>
</dbReference>
<dbReference type="Gene3D" id="1.20.58.80">
    <property type="entry name" value="Phosphotransferase system, lactose/cellobiose-type IIA subunit"/>
    <property type="match status" value="1"/>
</dbReference>
<evidence type="ECO:0000256" key="3">
    <source>
        <dbReference type="ARBA" id="ARBA00022679"/>
    </source>
</evidence>
<sequence length="695" mass="77723">MAGRIGIDDVAPVVSNGRYPAKAVVGEVVPVRATVWREGHDAVAATLVVRYHGTGYPDLAEAPAVRVSPSEPVPIQEVVNPQAKVRPQALPMAPGRTPDVFHGQFVPDRVGLWTYRVDGWGDPIATWRKAVTAKLDAGQSEAELNNDLLVGAKLLDRAATGVPRQHRYPLAEAAAQLREPGDPFTRAGAALAPDLMEMLAEYPLRELVTRGEQYGVWVDRPLARFSSWYELFPRSTGGWDNQGHPVHGTFATATKALPRVARMGFDIVYLPPIHPIGKVHRKGRNNSVTAAPDDVGSPWAIGSDEGGHDAVHPDLGTIEDFDGFVAAARDEGLEVALDLALQCAPDHPWARDHPEWFTVLPDGTIAYAENPPKKYQDIYPLNFDNDPAGLYEEVLRVVRYWVSHGVKVFRVDNPHTKPPNFWAWLIGEVKREDPDVLFLAEAFTRPARLLGLAKLGFTQSYTYFTWRTAKWELTEFGQQIAEHADYCRQSLWVNTPDILHESLQHGGPGMFAIRAVLAATMSSTWGVYSGFELFEHRAVREGSEEYLNSEKYELRPRDFDAAMADGESLEPFITRLNEIRRVHPALHELRTIAFHYPDNDAVMAYSKFDPVTGDQVLVVITLNPFGPEEATVWLDMAALGMQPYDRFWVRDEISGEEYQWGQSNYVRLDPAKAVAHVFNMPQIPAEQRLNLLRRE</sequence>
<evidence type="ECO:0000256" key="2">
    <source>
        <dbReference type="ARBA" id="ARBA00022676"/>
    </source>
</evidence>
<accession>A0ABT8UIN7</accession>
<evidence type="ECO:0000256" key="7">
    <source>
        <dbReference type="SAM" id="MobiDB-lite"/>
    </source>
</evidence>
<dbReference type="InterPro" id="IPR013783">
    <property type="entry name" value="Ig-like_fold"/>
</dbReference>
<dbReference type="EMBL" id="JAUMSQ010000093">
    <property type="protein sequence ID" value="MDO3636897.1"/>
    <property type="molecule type" value="Genomic_DNA"/>
</dbReference>
<dbReference type="PANTHER" id="PTHR47786:SF2">
    <property type="entry name" value="GLYCOSYL HYDROLASE FAMILY 13 CATALYTIC DOMAIN-CONTAINING PROTEIN"/>
    <property type="match status" value="1"/>
</dbReference>
<feature type="binding site" evidence="6">
    <location>
        <position position="413"/>
    </location>
    <ligand>
        <name>alpha-maltose 1-phosphate</name>
        <dbReference type="ChEBI" id="CHEBI:63576"/>
    </ligand>
</feature>
<dbReference type="Pfam" id="PF21702">
    <property type="entry name" value="GLGE_C"/>
    <property type="match status" value="1"/>
</dbReference>
<comment type="caution">
    <text evidence="9">The sequence shown here is derived from an EMBL/GenBank/DDBJ whole genome shotgun (WGS) entry which is preliminary data.</text>
</comment>
<reference evidence="9" key="1">
    <citation type="submission" date="2023-07" db="EMBL/GenBank/DDBJ databases">
        <title>Mycolicibacterium sp. nov., a novel bacterial species.</title>
        <authorList>
            <person name="Cao Y."/>
        </authorList>
    </citation>
    <scope>NUCLEOTIDE SEQUENCE</scope>
    <source>
        <strain evidence="9">KC 300</strain>
    </source>
</reference>
<dbReference type="Pfam" id="PF11896">
    <property type="entry name" value="GlgE_dom_N_S"/>
    <property type="match status" value="1"/>
</dbReference>
<feature type="binding site" evidence="6">
    <location>
        <position position="377"/>
    </location>
    <ligand>
        <name>alpha-maltose 1-phosphate</name>
        <dbReference type="ChEBI" id="CHEBI:63576"/>
    </ligand>
</feature>
<dbReference type="CDD" id="cd11344">
    <property type="entry name" value="AmyAc_GlgE_like"/>
    <property type="match status" value="1"/>
</dbReference>
<dbReference type="InterPro" id="IPR006047">
    <property type="entry name" value="GH13_cat_dom"/>
</dbReference>
<evidence type="ECO:0000259" key="8">
    <source>
        <dbReference type="SMART" id="SM00642"/>
    </source>
</evidence>
<dbReference type="Gene3D" id="3.20.20.80">
    <property type="entry name" value="Glycosidases"/>
    <property type="match status" value="1"/>
</dbReference>
<name>A0ABT8UIN7_9MYCO</name>
<feature type="region of interest" description="Disordered" evidence="7">
    <location>
        <begin position="284"/>
        <end position="303"/>
    </location>
</feature>
<dbReference type="HAMAP" id="MF_02124">
    <property type="entry name" value="GlgE"/>
    <property type="match status" value="1"/>
</dbReference>
<evidence type="ECO:0000256" key="1">
    <source>
        <dbReference type="ARBA" id="ARBA00011738"/>
    </source>
</evidence>
<dbReference type="InterPro" id="IPR026585">
    <property type="entry name" value="GlgE"/>
</dbReference>
<dbReference type="PANTHER" id="PTHR47786">
    <property type="entry name" value="ALPHA-1,4-GLUCAN:MALTOSE-1-PHOSPHATE MALTOSYLTRANSFERASE"/>
    <property type="match status" value="1"/>
</dbReference>
<feature type="binding site" evidence="6">
    <location>
        <position position="282"/>
    </location>
    <ligand>
        <name>alpha-maltose 1-phosphate</name>
        <dbReference type="ChEBI" id="CHEBI:63576"/>
    </ligand>
</feature>
<keyword evidence="10" id="KW-1185">Reference proteome</keyword>
<comment type="similarity">
    <text evidence="6">Belongs to the glycosyl hydrolase 13 family. GlgE subfamily.</text>
</comment>
<dbReference type="InterPro" id="IPR049171">
    <property type="entry name" value="GLGE_C"/>
</dbReference>
<comment type="subunit">
    <text evidence="1 6">Homodimer.</text>
</comment>
<feature type="active site" description="Proton donor" evidence="6">
    <location>
        <position position="441"/>
    </location>
</feature>
<gene>
    <name evidence="6" type="primary">glgE</name>
    <name evidence="9" type="ORF">Q2100_14190</name>
</gene>
<feature type="binding site" evidence="6">
    <location>
        <begin position="551"/>
        <end position="552"/>
    </location>
    <ligand>
        <name>alpha-maltose 1-phosphate</name>
        <dbReference type="ChEBI" id="CHEBI:63576"/>
    </ligand>
</feature>
<dbReference type="Proteomes" id="UP001168823">
    <property type="component" value="Unassembled WGS sequence"/>
</dbReference>
<evidence type="ECO:0000256" key="4">
    <source>
        <dbReference type="ARBA" id="ARBA00023277"/>
    </source>
</evidence>
<feature type="domain" description="Glycosyl hydrolase family 13 catalytic" evidence="8">
    <location>
        <begin position="226"/>
        <end position="580"/>
    </location>
</feature>
<evidence type="ECO:0000256" key="5">
    <source>
        <dbReference type="ARBA" id="ARBA00048735"/>
    </source>
</evidence>
<feature type="active site" description="Nucleophile" evidence="6">
    <location>
        <position position="412"/>
    </location>
</feature>
<keyword evidence="2 6" id="KW-0328">Glycosyltransferase</keyword>
<dbReference type="InterPro" id="IPR021828">
    <property type="entry name" value="GlgE_dom_N/S"/>
</dbReference>
<dbReference type="InterPro" id="IPR013780">
    <property type="entry name" value="Glyco_hydro_b"/>
</dbReference>
<evidence type="ECO:0000313" key="10">
    <source>
        <dbReference type="Proteomes" id="UP001168823"/>
    </source>
</evidence>
<comment type="catalytic activity">
    <reaction evidence="5 6">
        <text>alpha-maltose 1-phosphate + [(1-&gt;4)-alpha-D-glucosyl](n) = [(1-&gt;4)-alpha-D-glucosyl](n+2) + phosphate</text>
        <dbReference type="Rhea" id="RHEA:42692"/>
        <dbReference type="Rhea" id="RHEA-COMP:9584"/>
        <dbReference type="Rhea" id="RHEA-COMP:10183"/>
        <dbReference type="ChEBI" id="CHEBI:15444"/>
        <dbReference type="ChEBI" id="CHEBI:43474"/>
        <dbReference type="ChEBI" id="CHEBI:63576"/>
        <dbReference type="EC" id="2.4.99.16"/>
    </reaction>
</comment>
<feature type="binding site" evidence="6">
    <location>
        <position position="342"/>
    </location>
    <ligand>
        <name>alpha-maltose 1-phosphate</name>
        <dbReference type="ChEBI" id="CHEBI:63576"/>
    </ligand>
</feature>
<comment type="function">
    <text evidence="6">Maltosyltransferase that uses maltose 1-phosphate (M1P) as the sugar donor to elongate linear or branched alpha-(1-&gt;4)-glucans. Is involved in a branched alpha-glucan biosynthetic pathway from trehalose, together with TreS, Mak and GlgB.</text>
</comment>
<evidence type="ECO:0000256" key="6">
    <source>
        <dbReference type="HAMAP-Rule" id="MF_02124"/>
    </source>
</evidence>
<dbReference type="SUPFAM" id="SSF51445">
    <property type="entry name" value="(Trans)glycosidases"/>
    <property type="match status" value="1"/>
</dbReference>
<protein>
    <recommendedName>
        <fullName evidence="6">Alpha-1,4-glucan:maltose-1-phosphate maltosyltransferase</fullName>
        <shortName evidence="6">GMPMT</shortName>
        <ecNumber evidence="6">2.4.99.16</ecNumber>
    </recommendedName>
    <alternativeName>
        <fullName evidence="6">(1-&gt;4)-alpha-D-glucan:maltose-1-phosphate alpha-D-maltosyltransferase</fullName>
    </alternativeName>
</protein>
<dbReference type="Gene3D" id="2.60.40.1180">
    <property type="entry name" value="Golgi alpha-mannosidase II"/>
    <property type="match status" value="1"/>
</dbReference>
<keyword evidence="3 6" id="KW-0808">Transferase</keyword>
<dbReference type="Gene3D" id="2.60.40.10">
    <property type="entry name" value="Immunoglobulins"/>
    <property type="match status" value="1"/>
</dbReference>
<dbReference type="RefSeq" id="WP_302914585.1">
    <property type="nucleotide sequence ID" value="NZ_JAUMSQ010000093.1"/>
</dbReference>
<dbReference type="EC" id="2.4.99.16" evidence="6"/>
<evidence type="ECO:0000313" key="9">
    <source>
        <dbReference type="EMBL" id="MDO3636897.1"/>
    </source>
</evidence>